<dbReference type="PRINTS" id="PR00411">
    <property type="entry name" value="PNDRDTASEI"/>
</dbReference>
<comment type="cofactor">
    <cofactor evidence="1">
        <name>FMN</name>
        <dbReference type="ChEBI" id="CHEBI:58210"/>
    </cofactor>
</comment>
<dbReference type="Pfam" id="PF00890">
    <property type="entry name" value="FAD_binding_2"/>
    <property type="match status" value="1"/>
</dbReference>
<dbReference type="InterPro" id="IPR027477">
    <property type="entry name" value="Succ_DH/fumarate_Rdtase_cat_sf"/>
</dbReference>
<comment type="caution">
    <text evidence="11">The sequence shown here is derived from an EMBL/GenBank/DDBJ whole genome shotgun (WGS) entry which is preliminary data.</text>
</comment>
<dbReference type="RefSeq" id="WP_210087203.1">
    <property type="nucleotide sequence ID" value="NZ_JAGGKG010000001.1"/>
</dbReference>
<sequence length="665" mass="70398">MKSFKRTMACILSLLLVVSIVGCTSDSANKSNQAANKVKKITNGEKAPDNVINFKAGKYTATAKGHNGEIKVETEFSEHAIVAVKVLENSETGGVGEAAIDKMPGLIVESQSLAVDAVSGATMASNAILEAVTDCVKQAGADPKQLAVKSTNTGKEVKTVNLTTDVVVVGAGASGTAAALAAVDAGGKVILLEKTSIPAGAGTMAGGLFATGSKLQKEAKVPDASQWLYHEYMTASNNTANARLVRNVIEKSGSTVDWLMENGARFKLIDPGVGGQPDHVNDPHAFLGYADGGFKAITALHDSIKKKGGEIYFDTAGKSLITNEKGEVIGINAEKKDGTKYVIKAKSVILATGGYAANAEMMAEHFGKKAPLGSISSATGDGLKMAWDSGAAHYGEDVGQFFYLNGTKESVGMKTAGDIWTIGSLPLLWVNKNGERFTNEEVVFEFAAMGNAIYEQPDAMTWIVFDQDTVNTIKQKGTIGIVDLYSRWKNKPQSFMEFNEPVDTVALNKQQETPYDLAPFLKEGEQTGVVVSASSLAELGEKAGMDKQSFEATAKRYADMAGQKKDTDFFKDSKYLSKLNQGPFYAVKVVTRTLTTLGGVKVNQHTQAVDDNEKVIPGLWAVGSDAGGMYGNSYVMFEGGTLGFAYNSGRIAGESAAAYAALNKN</sequence>
<dbReference type="Gene3D" id="3.90.700.10">
    <property type="entry name" value="Succinate dehydrogenase/fumarate reductase flavoprotein, catalytic domain"/>
    <property type="match status" value="1"/>
</dbReference>
<gene>
    <name evidence="11" type="ORF">J2Z32_000110</name>
</gene>
<evidence type="ECO:0000313" key="12">
    <source>
        <dbReference type="Proteomes" id="UP001519272"/>
    </source>
</evidence>
<dbReference type="EMBL" id="JAGGKG010000001">
    <property type="protein sequence ID" value="MBP1903498.1"/>
    <property type="molecule type" value="Genomic_DNA"/>
</dbReference>
<dbReference type="EC" id="1.3.99.33" evidence="3"/>
<keyword evidence="5" id="KW-0285">Flavoprotein</keyword>
<dbReference type="InterPro" id="IPR050315">
    <property type="entry name" value="FAD-oxidoreductase_2"/>
</dbReference>
<evidence type="ECO:0000256" key="2">
    <source>
        <dbReference type="ARBA" id="ARBA00001974"/>
    </source>
</evidence>
<feature type="chain" id="PRO_5047526650" description="Urocanate reductase" evidence="9">
    <location>
        <begin position="31"/>
        <end position="665"/>
    </location>
</feature>
<comment type="cofactor">
    <cofactor evidence="2">
        <name>FAD</name>
        <dbReference type="ChEBI" id="CHEBI:57692"/>
    </cofactor>
</comment>
<feature type="domain" description="FMN-binding" evidence="10">
    <location>
        <begin position="65"/>
        <end position="139"/>
    </location>
</feature>
<dbReference type="Gene3D" id="3.90.1010.20">
    <property type="match status" value="1"/>
</dbReference>
<evidence type="ECO:0000256" key="9">
    <source>
        <dbReference type="SAM" id="SignalP"/>
    </source>
</evidence>
<dbReference type="Gene3D" id="3.50.50.60">
    <property type="entry name" value="FAD/NAD(P)-binding domain"/>
    <property type="match status" value="1"/>
</dbReference>
<evidence type="ECO:0000256" key="8">
    <source>
        <dbReference type="ARBA" id="ARBA00049922"/>
    </source>
</evidence>
<dbReference type="InterPro" id="IPR036188">
    <property type="entry name" value="FAD/NAD-bd_sf"/>
</dbReference>
<keyword evidence="9" id="KW-0732">Signal</keyword>
<proteinExistence type="predicted"/>
<keyword evidence="12" id="KW-1185">Reference proteome</keyword>
<dbReference type="InterPro" id="IPR003953">
    <property type="entry name" value="FAD-dep_OxRdtase_2_FAD-bd"/>
</dbReference>
<evidence type="ECO:0000313" key="11">
    <source>
        <dbReference type="EMBL" id="MBP1903498.1"/>
    </source>
</evidence>
<dbReference type="PANTHER" id="PTHR43400">
    <property type="entry name" value="FUMARATE REDUCTASE"/>
    <property type="match status" value="1"/>
</dbReference>
<organism evidence="11 12">
    <name type="scientific">Paenibacillus turicensis</name>
    <dbReference type="NCBI Taxonomy" id="160487"/>
    <lineage>
        <taxon>Bacteria</taxon>
        <taxon>Bacillati</taxon>
        <taxon>Bacillota</taxon>
        <taxon>Bacilli</taxon>
        <taxon>Bacillales</taxon>
        <taxon>Paenibacillaceae</taxon>
        <taxon>Paenibacillus</taxon>
    </lineage>
</organism>
<accession>A0ABS4FLP1</accession>
<dbReference type="SUPFAM" id="SSF51905">
    <property type="entry name" value="FAD/NAD(P)-binding domain"/>
    <property type="match status" value="1"/>
</dbReference>
<dbReference type="InterPro" id="IPR007329">
    <property type="entry name" value="FMN-bd"/>
</dbReference>
<keyword evidence="6" id="KW-0274">FAD</keyword>
<evidence type="ECO:0000259" key="10">
    <source>
        <dbReference type="SMART" id="SM00900"/>
    </source>
</evidence>
<reference evidence="11 12" key="1">
    <citation type="submission" date="2021-03" db="EMBL/GenBank/DDBJ databases">
        <title>Genomic Encyclopedia of Type Strains, Phase IV (KMG-IV): sequencing the most valuable type-strain genomes for metagenomic binning, comparative biology and taxonomic classification.</title>
        <authorList>
            <person name="Goeker M."/>
        </authorList>
    </citation>
    <scope>NUCLEOTIDE SEQUENCE [LARGE SCALE GENOMIC DNA]</scope>
    <source>
        <strain evidence="11 12">DSM 14349</strain>
    </source>
</reference>
<dbReference type="Proteomes" id="UP001519272">
    <property type="component" value="Unassembled WGS sequence"/>
</dbReference>
<dbReference type="GO" id="GO:0016491">
    <property type="term" value="F:oxidoreductase activity"/>
    <property type="evidence" value="ECO:0007669"/>
    <property type="project" value="UniProtKB-KW"/>
</dbReference>
<evidence type="ECO:0000256" key="6">
    <source>
        <dbReference type="ARBA" id="ARBA00022827"/>
    </source>
</evidence>
<name>A0ABS4FLP1_9BACL</name>
<evidence type="ECO:0000256" key="3">
    <source>
        <dbReference type="ARBA" id="ARBA00013137"/>
    </source>
</evidence>
<evidence type="ECO:0000256" key="5">
    <source>
        <dbReference type="ARBA" id="ARBA00022630"/>
    </source>
</evidence>
<keyword evidence="7 11" id="KW-0560">Oxidoreductase</keyword>
<dbReference type="SUPFAM" id="SSF56425">
    <property type="entry name" value="Succinate dehydrogenase/fumarate reductase flavoprotein, catalytic domain"/>
    <property type="match status" value="1"/>
</dbReference>
<protein>
    <recommendedName>
        <fullName evidence="4">Urocanate reductase</fullName>
        <ecNumber evidence="3">1.3.99.33</ecNumber>
    </recommendedName>
</protein>
<dbReference type="PANTHER" id="PTHR43400:SF10">
    <property type="entry name" value="3-OXOSTEROID 1-DEHYDROGENASE"/>
    <property type="match status" value="1"/>
</dbReference>
<dbReference type="Pfam" id="PF04205">
    <property type="entry name" value="FMN_bind"/>
    <property type="match status" value="1"/>
</dbReference>
<comment type="catalytic activity">
    <reaction evidence="8">
        <text>dihydrourocanate + A = urocanate + AH2</text>
        <dbReference type="Rhea" id="RHEA:36059"/>
        <dbReference type="ChEBI" id="CHEBI:13193"/>
        <dbReference type="ChEBI" id="CHEBI:17499"/>
        <dbReference type="ChEBI" id="CHEBI:27247"/>
        <dbReference type="ChEBI" id="CHEBI:72991"/>
        <dbReference type="EC" id="1.3.99.33"/>
    </reaction>
</comment>
<dbReference type="SMART" id="SM00900">
    <property type="entry name" value="FMN_bind"/>
    <property type="match status" value="1"/>
</dbReference>
<feature type="signal peptide" evidence="9">
    <location>
        <begin position="1"/>
        <end position="30"/>
    </location>
</feature>
<dbReference type="PROSITE" id="PS51257">
    <property type="entry name" value="PROKAR_LIPOPROTEIN"/>
    <property type="match status" value="1"/>
</dbReference>
<evidence type="ECO:0000256" key="4">
    <source>
        <dbReference type="ARBA" id="ARBA00015872"/>
    </source>
</evidence>
<evidence type="ECO:0000256" key="1">
    <source>
        <dbReference type="ARBA" id="ARBA00001917"/>
    </source>
</evidence>
<evidence type="ECO:0000256" key="7">
    <source>
        <dbReference type="ARBA" id="ARBA00023002"/>
    </source>
</evidence>